<proteinExistence type="inferred from homology"/>
<dbReference type="NCBIfam" id="TIGR00558">
    <property type="entry name" value="pdxH"/>
    <property type="match status" value="1"/>
</dbReference>
<feature type="binding site" evidence="6">
    <location>
        <position position="127"/>
    </location>
    <ligand>
        <name>substrate</name>
    </ligand>
</feature>
<evidence type="ECO:0000256" key="5">
    <source>
        <dbReference type="ARBA" id="ARBA00023096"/>
    </source>
</evidence>
<dbReference type="GO" id="GO:0008615">
    <property type="term" value="P:pyridoxine biosynthetic process"/>
    <property type="evidence" value="ECO:0007669"/>
    <property type="project" value="UniProtKB-UniRule"/>
</dbReference>
<dbReference type="InterPro" id="IPR019576">
    <property type="entry name" value="Pyridoxamine_oxidase_dimer_C"/>
</dbReference>
<dbReference type="SUPFAM" id="SSF50475">
    <property type="entry name" value="FMN-binding split barrel"/>
    <property type="match status" value="1"/>
</dbReference>
<comment type="caution">
    <text evidence="6">Lacks conserved residue(s) required for the propagation of feature annotation.</text>
</comment>
<organism evidence="10 11">
    <name type="scientific">Tardiphaga robiniae</name>
    <dbReference type="NCBI Taxonomy" id="943830"/>
    <lineage>
        <taxon>Bacteria</taxon>
        <taxon>Pseudomonadati</taxon>
        <taxon>Pseudomonadota</taxon>
        <taxon>Alphaproteobacteria</taxon>
        <taxon>Hyphomicrobiales</taxon>
        <taxon>Nitrobacteraceae</taxon>
        <taxon>Tardiphaga</taxon>
    </lineage>
</organism>
<dbReference type="PANTHER" id="PTHR10851:SF0">
    <property type="entry name" value="PYRIDOXINE-5'-PHOSPHATE OXIDASE"/>
    <property type="match status" value="1"/>
</dbReference>
<feature type="binding site" evidence="6">
    <location>
        <begin position="191"/>
        <end position="193"/>
    </location>
    <ligand>
        <name>substrate</name>
    </ligand>
</feature>
<dbReference type="Gene3D" id="2.30.110.10">
    <property type="entry name" value="Electron Transport, Fmn-binding Protein, Chain A"/>
    <property type="match status" value="1"/>
</dbReference>
<evidence type="ECO:0000259" key="9">
    <source>
        <dbReference type="Pfam" id="PF10590"/>
    </source>
</evidence>
<dbReference type="GO" id="GO:0010181">
    <property type="term" value="F:FMN binding"/>
    <property type="evidence" value="ECO:0007669"/>
    <property type="project" value="UniProtKB-UniRule"/>
</dbReference>
<evidence type="ECO:0000313" key="10">
    <source>
        <dbReference type="EMBL" id="QND72614.1"/>
    </source>
</evidence>
<comment type="cofactor">
    <cofactor evidence="6 7">
        <name>FMN</name>
        <dbReference type="ChEBI" id="CHEBI:58210"/>
    </cofactor>
    <text evidence="6 7">Binds 1 FMN per subunit.</text>
</comment>
<feature type="binding site" evidence="6 7">
    <location>
        <position position="105"/>
    </location>
    <ligand>
        <name>FMN</name>
        <dbReference type="ChEBI" id="CHEBI:58210"/>
    </ligand>
</feature>
<dbReference type="NCBIfam" id="NF004231">
    <property type="entry name" value="PRK05679.1"/>
    <property type="match status" value="1"/>
</dbReference>
<dbReference type="RefSeq" id="WP_184511550.1">
    <property type="nucleotide sequence ID" value="NZ_CP050292.1"/>
</dbReference>
<evidence type="ECO:0000256" key="3">
    <source>
        <dbReference type="ARBA" id="ARBA00022643"/>
    </source>
</evidence>
<keyword evidence="5 6" id="KW-0664">Pyridoxine biosynthesis</keyword>
<feature type="binding site" evidence="6 7">
    <location>
        <position position="195"/>
    </location>
    <ligand>
        <name>FMN</name>
        <dbReference type="ChEBI" id="CHEBI:58210"/>
    </ligand>
</feature>
<feature type="binding site" evidence="6">
    <location>
        <begin position="76"/>
        <end position="77"/>
    </location>
    <ligand>
        <name>FMN</name>
        <dbReference type="ChEBI" id="CHEBI:58210"/>
    </ligand>
</feature>
<keyword evidence="4 6" id="KW-0560">Oxidoreductase</keyword>
<feature type="binding site" evidence="6 7">
    <location>
        <position position="83"/>
    </location>
    <ligand>
        <name>FMN</name>
        <dbReference type="ChEBI" id="CHEBI:58210"/>
    </ligand>
</feature>
<dbReference type="GO" id="GO:0004733">
    <property type="term" value="F:pyridoxamine phosphate oxidase activity"/>
    <property type="evidence" value="ECO:0007669"/>
    <property type="project" value="UniProtKB-UniRule"/>
</dbReference>
<evidence type="ECO:0000256" key="7">
    <source>
        <dbReference type="PIRSR" id="PIRSR000190-2"/>
    </source>
</evidence>
<protein>
    <recommendedName>
        <fullName evidence="6">Pyridoxine/pyridoxamine 5'-phosphate oxidase</fullName>
        <ecNumber evidence="6">1.4.3.5</ecNumber>
    </recommendedName>
    <alternativeName>
        <fullName evidence="6">PNP/PMP oxidase</fullName>
        <shortName evidence="6">PNPOx</shortName>
    </alternativeName>
    <alternativeName>
        <fullName evidence="6">Pyridoxal 5'-phosphate synthase</fullName>
    </alternativeName>
</protein>
<comment type="pathway">
    <text evidence="6">Cofactor metabolism; pyridoxal 5'-phosphate salvage; pyridoxal 5'-phosphate from pyridoxamine 5'-phosphate: step 1/1.</text>
</comment>
<dbReference type="PANTHER" id="PTHR10851">
    <property type="entry name" value="PYRIDOXINE-5-PHOSPHATE OXIDASE"/>
    <property type="match status" value="1"/>
</dbReference>
<keyword evidence="3 6" id="KW-0288">FMN</keyword>
<reference evidence="11" key="1">
    <citation type="journal article" date="2020" name="Mol. Plant Microbe">
        <title>Rhizobial microsymbionts of the narrowly endemic Oxytropis species growing in Kamchatka are characterized by significant genetic diversity and possess a set of genes that are associated with T3SS and T6SS secretion systems and can affect the development of symbiosis.</title>
        <authorList>
            <person name="Safronova V."/>
            <person name="Guro P."/>
            <person name="Sazanova A."/>
            <person name="Kuznetsova I."/>
            <person name="Belimov A."/>
            <person name="Yakubov V."/>
            <person name="Chirak E."/>
            <person name="Afonin A."/>
            <person name="Gogolev Y."/>
            <person name="Andronov E."/>
            <person name="Tikhonovich I."/>
        </authorList>
    </citation>
    <scope>NUCLEOTIDE SEQUENCE [LARGE SCALE GENOMIC DNA]</scope>
    <source>
        <strain evidence="11">581</strain>
    </source>
</reference>
<evidence type="ECO:0000313" key="11">
    <source>
        <dbReference type="Proteomes" id="UP000515291"/>
    </source>
</evidence>
<name>A0A7G6U0T2_9BRAD</name>
<evidence type="ECO:0000256" key="1">
    <source>
        <dbReference type="ARBA" id="ARBA00007301"/>
    </source>
</evidence>
<dbReference type="InterPro" id="IPR019740">
    <property type="entry name" value="Pyridox_Oxase_CS"/>
</dbReference>
<comment type="subunit">
    <text evidence="6">Homodimer.</text>
</comment>
<dbReference type="EC" id="1.4.3.5" evidence="6"/>
<evidence type="ECO:0000256" key="6">
    <source>
        <dbReference type="HAMAP-Rule" id="MF_01629"/>
    </source>
</evidence>
<dbReference type="KEGG" id="trb:HB776_16245"/>
<comment type="catalytic activity">
    <reaction evidence="6">
        <text>pyridoxamine 5'-phosphate + O2 + H2O = pyridoxal 5'-phosphate + H2O2 + NH4(+)</text>
        <dbReference type="Rhea" id="RHEA:15817"/>
        <dbReference type="ChEBI" id="CHEBI:15377"/>
        <dbReference type="ChEBI" id="CHEBI:15379"/>
        <dbReference type="ChEBI" id="CHEBI:16240"/>
        <dbReference type="ChEBI" id="CHEBI:28938"/>
        <dbReference type="ChEBI" id="CHEBI:58451"/>
        <dbReference type="ChEBI" id="CHEBI:597326"/>
        <dbReference type="EC" id="1.4.3.5"/>
    </reaction>
</comment>
<dbReference type="EMBL" id="CP050292">
    <property type="protein sequence ID" value="QND72614.1"/>
    <property type="molecule type" value="Genomic_DNA"/>
</dbReference>
<sequence>MTDTTSPIKDSTPLTSGDFTAAAEPFALFSEWFTEAKASEPNDPNAMALATVDADGLPDVRMVLMKGYDTDGFVFYSHIASQKGQELAANPKAALLFHWKSLRRQVRIRGPVTRVTDAEADEYFSTRPKQAQIGAWASKQSQPLESRFAFEQAIAKEGAKHLIGSVPRPLGWSGWRITPQRFEFWHDRPYRLHDRIEFRRDTAAPDTSWTKVRLYP</sequence>
<dbReference type="Pfam" id="PF10590">
    <property type="entry name" value="PNP_phzG_C"/>
    <property type="match status" value="1"/>
</dbReference>
<feature type="binding site" evidence="6 7">
    <location>
        <position position="185"/>
    </location>
    <ligand>
        <name>FMN</name>
        <dbReference type="ChEBI" id="CHEBI:58210"/>
    </ligand>
</feature>
<feature type="binding site" evidence="6">
    <location>
        <position position="123"/>
    </location>
    <ligand>
        <name>substrate</name>
    </ligand>
</feature>
<comment type="catalytic activity">
    <reaction evidence="6">
        <text>pyridoxine 5'-phosphate + O2 = pyridoxal 5'-phosphate + H2O2</text>
        <dbReference type="Rhea" id="RHEA:15149"/>
        <dbReference type="ChEBI" id="CHEBI:15379"/>
        <dbReference type="ChEBI" id="CHEBI:16240"/>
        <dbReference type="ChEBI" id="CHEBI:58589"/>
        <dbReference type="ChEBI" id="CHEBI:597326"/>
        <dbReference type="EC" id="1.4.3.5"/>
    </reaction>
</comment>
<gene>
    <name evidence="6 10" type="primary">pdxH</name>
    <name evidence="10" type="ORF">HB776_16245</name>
</gene>
<dbReference type="PROSITE" id="PS01064">
    <property type="entry name" value="PYRIDOX_OXIDASE"/>
    <property type="match status" value="1"/>
</dbReference>
<feature type="domain" description="Pyridoxine 5'-phosphate oxidase dimerisation C-terminal" evidence="9">
    <location>
        <begin position="172"/>
        <end position="216"/>
    </location>
</feature>
<comment type="function">
    <text evidence="6">Catalyzes the oxidation of either pyridoxine 5'-phosphate (PNP) or pyridoxamine 5'-phosphate (PMP) into pyridoxal 5'-phosphate (PLP).</text>
</comment>
<feature type="binding site" evidence="6 7">
    <location>
        <begin position="140"/>
        <end position="141"/>
    </location>
    <ligand>
        <name>FMN</name>
        <dbReference type="ChEBI" id="CHEBI:58210"/>
    </ligand>
</feature>
<dbReference type="InterPro" id="IPR011576">
    <property type="entry name" value="Pyridox_Oxase_N"/>
</dbReference>
<evidence type="ECO:0000259" key="8">
    <source>
        <dbReference type="Pfam" id="PF01243"/>
    </source>
</evidence>
<dbReference type="AlphaFoldDB" id="A0A7G6U0T2"/>
<accession>A0A7G6U0T2</accession>
<keyword evidence="2 6" id="KW-0285">Flavoprotein</keyword>
<comment type="pathway">
    <text evidence="6">Cofactor metabolism; pyridoxal 5'-phosphate salvage; pyridoxal 5'-phosphate from pyridoxine 5'-phosphate: step 1/1.</text>
</comment>
<dbReference type="InterPro" id="IPR000659">
    <property type="entry name" value="Pyridox_Oxase"/>
</dbReference>
<comment type="similarity">
    <text evidence="1 6">Belongs to the pyridoxamine 5'-phosphate oxidase family.</text>
</comment>
<feature type="binding site" evidence="6 7">
    <location>
        <begin position="61"/>
        <end position="66"/>
    </location>
    <ligand>
        <name>FMN</name>
        <dbReference type="ChEBI" id="CHEBI:58210"/>
    </ligand>
</feature>
<feature type="domain" description="Pyridoxamine 5'-phosphate oxidase N-terminal" evidence="8">
    <location>
        <begin position="34"/>
        <end position="156"/>
    </location>
</feature>
<evidence type="ECO:0000256" key="4">
    <source>
        <dbReference type="ARBA" id="ARBA00023002"/>
    </source>
</evidence>
<dbReference type="PIRSF" id="PIRSF000190">
    <property type="entry name" value="Pyd_amn-ph_oxd"/>
    <property type="match status" value="1"/>
</dbReference>
<evidence type="ECO:0000256" key="2">
    <source>
        <dbReference type="ARBA" id="ARBA00022630"/>
    </source>
</evidence>
<dbReference type="InterPro" id="IPR012349">
    <property type="entry name" value="Split_barrel_FMN-bd"/>
</dbReference>
<dbReference type="Proteomes" id="UP000515291">
    <property type="component" value="Chromosome"/>
</dbReference>
<dbReference type="Pfam" id="PF01243">
    <property type="entry name" value="PNPOx_N"/>
    <property type="match status" value="1"/>
</dbReference>
<dbReference type="HAMAP" id="MF_01629">
    <property type="entry name" value="PdxH"/>
    <property type="match status" value="1"/>
</dbReference>
<dbReference type="UniPathway" id="UPA01068">
    <property type="reaction ID" value="UER00304"/>
</dbReference>
<feature type="binding site" evidence="6">
    <location>
        <position position="66"/>
    </location>
    <ligand>
        <name>substrate</name>
    </ligand>
</feature>